<dbReference type="KEGG" id="toy:FO059_04000"/>
<dbReference type="GO" id="GO:0016811">
    <property type="term" value="F:hydrolase activity, acting on carbon-nitrogen (but not peptide) bonds, in linear amides"/>
    <property type="evidence" value="ECO:0007669"/>
    <property type="project" value="TreeGrafter"/>
</dbReference>
<name>A0A516X0V2_9ACTN</name>
<dbReference type="InterPro" id="IPR003737">
    <property type="entry name" value="GlcNAc_PI_deacetylase-related"/>
</dbReference>
<protein>
    <submittedName>
        <fullName evidence="2">PIG-L family deacetylase</fullName>
    </submittedName>
</protein>
<proteinExistence type="predicted"/>
<reference evidence="2 3" key="2">
    <citation type="submission" date="2019-07" db="EMBL/GenBank/DDBJ databases">
        <authorList>
            <person name="Huang Y."/>
        </authorList>
    </citation>
    <scope>NUCLEOTIDE SEQUENCE [LARGE SCALE GENOMIC DNA]</scope>
    <source>
        <strain evidence="2 3">HY188</strain>
    </source>
</reference>
<dbReference type="PANTHER" id="PTHR12993">
    <property type="entry name" value="N-ACETYLGLUCOSAMINYL-PHOSPHATIDYLINOSITOL DE-N-ACETYLASE-RELATED"/>
    <property type="match status" value="1"/>
</dbReference>
<dbReference type="Proteomes" id="UP000317344">
    <property type="component" value="Chromosome"/>
</dbReference>
<gene>
    <name evidence="2" type="ORF">FO059_04000</name>
</gene>
<reference evidence="2 3" key="1">
    <citation type="submission" date="2019-07" db="EMBL/GenBank/DDBJ databases">
        <title>Tomitella cavernea sp. nov., an actinomycete isolated from soil.</title>
        <authorList>
            <person name="Cheng J."/>
        </authorList>
    </citation>
    <scope>NUCLEOTIDE SEQUENCE [LARGE SCALE GENOMIC DNA]</scope>
    <source>
        <strain evidence="2 3">HY188</strain>
    </source>
</reference>
<evidence type="ECO:0000313" key="3">
    <source>
        <dbReference type="Proteomes" id="UP000317344"/>
    </source>
</evidence>
<keyword evidence="1" id="KW-0862">Zinc</keyword>
<keyword evidence="3" id="KW-1185">Reference proteome</keyword>
<organism evidence="2 3">
    <name type="scientific">Tomitella fengzijianii</name>
    <dbReference type="NCBI Taxonomy" id="2597660"/>
    <lineage>
        <taxon>Bacteria</taxon>
        <taxon>Bacillati</taxon>
        <taxon>Actinomycetota</taxon>
        <taxon>Actinomycetes</taxon>
        <taxon>Mycobacteriales</taxon>
        <taxon>Tomitella</taxon>
    </lineage>
</organism>
<dbReference type="OrthoDB" id="3514174at2"/>
<dbReference type="Pfam" id="PF02585">
    <property type="entry name" value="PIG-L"/>
    <property type="match status" value="1"/>
</dbReference>
<dbReference type="PANTHER" id="PTHR12993:SF30">
    <property type="entry name" value="N-ACETYL-ALPHA-D-GLUCOSAMINYL L-MALATE DEACETYLASE 1"/>
    <property type="match status" value="1"/>
</dbReference>
<dbReference type="InterPro" id="IPR024078">
    <property type="entry name" value="LmbE-like_dom_sf"/>
</dbReference>
<evidence type="ECO:0000256" key="1">
    <source>
        <dbReference type="ARBA" id="ARBA00022833"/>
    </source>
</evidence>
<evidence type="ECO:0000313" key="2">
    <source>
        <dbReference type="EMBL" id="QDQ96660.1"/>
    </source>
</evidence>
<dbReference type="SUPFAM" id="SSF102588">
    <property type="entry name" value="LmbE-like"/>
    <property type="match status" value="1"/>
</dbReference>
<dbReference type="AlphaFoldDB" id="A0A516X0V2"/>
<dbReference type="EMBL" id="CP041765">
    <property type="protein sequence ID" value="QDQ96660.1"/>
    <property type="molecule type" value="Genomic_DNA"/>
</dbReference>
<dbReference type="Gene3D" id="3.40.50.10320">
    <property type="entry name" value="LmbE-like"/>
    <property type="match status" value="1"/>
</dbReference>
<sequence>MITLGAGAPREVAVLGAHCDDIGIGAGGTLLTLAAGTENAAGHGRAPLRVRALVLCGAGTVRAEEERAALEALCPGADVGLTVLDLPDGHTPAHWGAVKSAVARFAAATRPDIVFAPQRDDAHQDHRLLAAIVPTEFRDHLVLGYEVLKWEADTPRPAAYQPLTPEQAKDKARILFESYPSQHGRDWFDESAFLALSRLRGVQCRAVHAEAFTIDKAIVDLAAGPRPASPSEE</sequence>
<dbReference type="RefSeq" id="WP_143906565.1">
    <property type="nucleotide sequence ID" value="NZ_CP041765.1"/>
</dbReference>
<accession>A0A516X0V2</accession>
<dbReference type="GO" id="GO:0016137">
    <property type="term" value="P:glycoside metabolic process"/>
    <property type="evidence" value="ECO:0007669"/>
    <property type="project" value="UniProtKB-ARBA"/>
</dbReference>